<evidence type="ECO:0000256" key="1">
    <source>
        <dbReference type="SAM" id="MobiDB-lite"/>
    </source>
</evidence>
<keyword evidence="3" id="KW-1185">Reference proteome</keyword>
<gene>
    <name evidence="2" type="ORF">PR048_003806</name>
</gene>
<accession>A0ABQ9IPX9</accession>
<organism evidence="2 3">
    <name type="scientific">Dryococelus australis</name>
    <dbReference type="NCBI Taxonomy" id="614101"/>
    <lineage>
        <taxon>Eukaryota</taxon>
        <taxon>Metazoa</taxon>
        <taxon>Ecdysozoa</taxon>
        <taxon>Arthropoda</taxon>
        <taxon>Hexapoda</taxon>
        <taxon>Insecta</taxon>
        <taxon>Pterygota</taxon>
        <taxon>Neoptera</taxon>
        <taxon>Polyneoptera</taxon>
        <taxon>Phasmatodea</taxon>
        <taxon>Verophasmatodea</taxon>
        <taxon>Anareolatae</taxon>
        <taxon>Phasmatidae</taxon>
        <taxon>Eurycanthinae</taxon>
        <taxon>Dryococelus</taxon>
    </lineage>
</organism>
<reference evidence="2 3" key="1">
    <citation type="submission" date="2023-02" db="EMBL/GenBank/DDBJ databases">
        <title>LHISI_Scaffold_Assembly.</title>
        <authorList>
            <person name="Stuart O.P."/>
            <person name="Cleave R."/>
            <person name="Magrath M.J.L."/>
            <person name="Mikheyev A.S."/>
        </authorList>
    </citation>
    <scope>NUCLEOTIDE SEQUENCE [LARGE SCALE GENOMIC DNA]</scope>
    <source>
        <strain evidence="2">Daus_M_001</strain>
        <tissue evidence="2">Leg muscle</tissue>
    </source>
</reference>
<feature type="region of interest" description="Disordered" evidence="1">
    <location>
        <begin position="695"/>
        <end position="720"/>
    </location>
</feature>
<feature type="region of interest" description="Disordered" evidence="1">
    <location>
        <begin position="657"/>
        <end position="679"/>
    </location>
</feature>
<comment type="caution">
    <text evidence="2">The sequence shown here is derived from an EMBL/GenBank/DDBJ whole genome shotgun (WGS) entry which is preliminary data.</text>
</comment>
<proteinExistence type="predicted"/>
<evidence type="ECO:0000313" key="2">
    <source>
        <dbReference type="EMBL" id="KAJ8898446.1"/>
    </source>
</evidence>
<sequence>MALLTPLLGASPRVRLAPKTSALSAAQISPTPHVRHHCPHTRGISSLWSAETVSPDLYSSVLLNAVWGSQHSVPCHLVMNTLILFLRGVCVTSRDQRVRSRQLLRHQLTFGANHRDVLKHLHTCCRLSSLLHTLSGNKFLSDHTSSEYNRLIRKSYKDHTGTRYKSAIASTRMALNWRAVRRLTTAGHTHLRNLLVAMARRQNTARPMELECDLQKSHDRTSQLQRCLESLRAEVFWDRQKYISVGFQLARTILVEQQGKCSAPQTYSPSLASRGPRSLDDYRLFTPVRLPPRRTAFNPRPGHSGFSQVVIVPGRCRWSAGFHGDLPFPPPPLHFIPASPHSRFIRPHRLSRPRCLKKQLQLLKSISATLEGGERRSEEGNEYEVGAVVSQWTRIREDPGSIPGPAKPDFGFPRWDGSLTKTTADYFPDPPSLRNLHRRDYKIYVNSFYGLVDFKRKCIYVMFAIPSQFVEHTRVSSEPIVYRQGNKHRISLPPGLRYNWLHTGAAEANEYKADARKCVTCAHSACASDDTACLDYEYDEDFHKVRVIDGASTDCATGGRSEHVVFFGFTVANMHAEYLEFPEGPVLERTLKLMFIIWLFVFTERDSHKNWISLTVIGAAVAEWLARSPPIKANRVQSPAGSPDFIQVGIVPDDAVGSAGPLGDLQPPPPHTHFNHPHRPCKTSLLRAAQISSLSRKPAGRATSGQSPSSDVGAGDGRVDSEFAGGAGVVRRQDTRHWRILAAATSSAPRTCRHIAMRQQAGGCRLRVSHLWKKCTEHGYSRSFDRVIGKITVLVMRCTE</sequence>
<name>A0ABQ9IPX9_9NEOP</name>
<protein>
    <submittedName>
        <fullName evidence="2">Uncharacterized protein</fullName>
    </submittedName>
</protein>
<evidence type="ECO:0000313" key="3">
    <source>
        <dbReference type="Proteomes" id="UP001159363"/>
    </source>
</evidence>
<dbReference type="EMBL" id="JARBHB010000001">
    <property type="protein sequence ID" value="KAJ8898446.1"/>
    <property type="molecule type" value="Genomic_DNA"/>
</dbReference>
<dbReference type="Proteomes" id="UP001159363">
    <property type="component" value="Chromosome 1"/>
</dbReference>